<evidence type="ECO:0000256" key="1">
    <source>
        <dbReference type="SAM" id="MobiDB-lite"/>
    </source>
</evidence>
<sequence>MNKTLISTLIGAGLLSSVSFTCTAAIPVTDAMSIAERAKQDVATAAQWVKEASQWTKELKAYQDELLSKTGIRDVQGLIQDAQSISNDLNTIYNEGESFYSDYIENPQGVLSPKAQAILDKYQVGKTCINKGFSGDAIKGCEAKFLSDLATVEYGKKLETKLKNDNSEMNSLINQVKNSKDPKQTADAANAVQLANLKFEKLKFQYEMYRDKQKDLAEYNKEMNEANFRKQQLEAKEPNWASDADKVINDSL</sequence>
<dbReference type="Pfam" id="PF07996">
    <property type="entry name" value="T4SS"/>
    <property type="match status" value="1"/>
</dbReference>
<gene>
    <name evidence="3" type="ORF">G4J74_004642</name>
</gene>
<organism evidence="3">
    <name type="scientific">Salmonella enterica subsp. enterica serovar Heidelberg</name>
    <dbReference type="NCBI Taxonomy" id="611"/>
    <lineage>
        <taxon>Bacteria</taxon>
        <taxon>Pseudomonadati</taxon>
        <taxon>Pseudomonadota</taxon>
        <taxon>Gammaproteobacteria</taxon>
        <taxon>Enterobacterales</taxon>
        <taxon>Enterobacteriaceae</taxon>
        <taxon>Salmonella</taxon>
    </lineage>
</organism>
<dbReference type="InterPro" id="IPR014158">
    <property type="entry name" value="T4SS_VirB5"/>
</dbReference>
<dbReference type="InterPro" id="IPR023220">
    <property type="entry name" value="T4SS_VirB5-domain"/>
</dbReference>
<accession>A0A733CHF4</accession>
<evidence type="ECO:0000256" key="2">
    <source>
        <dbReference type="SAM" id="SignalP"/>
    </source>
</evidence>
<comment type="caution">
    <text evidence="3">The sequence shown here is derived from an EMBL/GenBank/DDBJ whole genome shotgun (WGS) entry which is preliminary data.</text>
</comment>
<evidence type="ECO:0000313" key="3">
    <source>
        <dbReference type="EMBL" id="HAE5578723.1"/>
    </source>
</evidence>
<reference evidence="3" key="2">
    <citation type="submission" date="2018-07" db="EMBL/GenBank/DDBJ databases">
        <authorList>
            <consortium name="NCBI Pathogen Detection Project"/>
        </authorList>
    </citation>
    <scope>NUCLEOTIDE SEQUENCE</scope>
    <source>
        <strain evidence="3">ID147255</strain>
    </source>
</reference>
<proteinExistence type="predicted"/>
<dbReference type="AlphaFoldDB" id="A0A733CHF4"/>
<protein>
    <submittedName>
        <fullName evidence="3">Pilus assembly protein</fullName>
    </submittedName>
</protein>
<name>A0A733CHF4_SALET</name>
<reference evidence="3" key="1">
    <citation type="journal article" date="2018" name="Genome Biol.">
        <title>SKESA: strategic k-mer extension for scrupulous assemblies.</title>
        <authorList>
            <person name="Souvorov A."/>
            <person name="Agarwala R."/>
            <person name="Lipman D.J."/>
        </authorList>
    </citation>
    <scope>NUCLEOTIDE SEQUENCE</scope>
    <source>
        <strain evidence="3">ID147255</strain>
    </source>
</reference>
<feature type="chain" id="PRO_5027854195" evidence="2">
    <location>
        <begin position="25"/>
        <end position="252"/>
    </location>
</feature>
<dbReference type="SUPFAM" id="SSF101082">
    <property type="entry name" value="Typo IV secretion system protein TraC"/>
    <property type="match status" value="1"/>
</dbReference>
<feature type="signal peptide" evidence="2">
    <location>
        <begin position="1"/>
        <end position="24"/>
    </location>
</feature>
<dbReference type="EMBL" id="DAASHT010000018">
    <property type="protein sequence ID" value="HAE5578723.1"/>
    <property type="molecule type" value="Genomic_DNA"/>
</dbReference>
<keyword evidence="2" id="KW-0732">Signal</keyword>
<dbReference type="Gene3D" id="1.20.58.430">
    <property type="entry name" value="Type IV secretion system, VirB5-domain"/>
    <property type="match status" value="1"/>
</dbReference>
<feature type="region of interest" description="Disordered" evidence="1">
    <location>
        <begin position="229"/>
        <end position="252"/>
    </location>
</feature>